<organism evidence="1 2">
    <name type="scientific">Stenotrophomonas rhizophila</name>
    <dbReference type="NCBI Taxonomy" id="216778"/>
    <lineage>
        <taxon>Bacteria</taxon>
        <taxon>Pseudomonadati</taxon>
        <taxon>Pseudomonadota</taxon>
        <taxon>Gammaproteobacteria</taxon>
        <taxon>Lysobacterales</taxon>
        <taxon>Lysobacteraceae</taxon>
        <taxon>Stenotrophomonas</taxon>
    </lineage>
</organism>
<name>A0A498CF15_9GAMM</name>
<protein>
    <submittedName>
        <fullName evidence="1">Concanavalin A-like lectin/glucanase superfamily protein</fullName>
    </submittedName>
</protein>
<dbReference type="AlphaFoldDB" id="A0A498CF15"/>
<dbReference type="EMBL" id="RCDC01000004">
    <property type="protein sequence ID" value="RLK56217.1"/>
    <property type="molecule type" value="Genomic_DNA"/>
</dbReference>
<gene>
    <name evidence="1" type="ORF">BCL79_0600</name>
</gene>
<proteinExistence type="predicted"/>
<dbReference type="GO" id="GO:0030246">
    <property type="term" value="F:carbohydrate binding"/>
    <property type="evidence" value="ECO:0007669"/>
    <property type="project" value="UniProtKB-KW"/>
</dbReference>
<dbReference type="Pfam" id="PF13385">
    <property type="entry name" value="Laminin_G_3"/>
    <property type="match status" value="1"/>
</dbReference>
<evidence type="ECO:0000313" key="1">
    <source>
        <dbReference type="EMBL" id="RLK56217.1"/>
    </source>
</evidence>
<dbReference type="InterPro" id="IPR013320">
    <property type="entry name" value="ConA-like_dom_sf"/>
</dbReference>
<comment type="caution">
    <text evidence="1">The sequence shown here is derived from an EMBL/GenBank/DDBJ whole genome shotgun (WGS) entry which is preliminary data.</text>
</comment>
<keyword evidence="1" id="KW-0430">Lectin</keyword>
<reference evidence="1 2" key="1">
    <citation type="submission" date="2018-10" db="EMBL/GenBank/DDBJ databases">
        <title>Comparative analysis of microorganisms from saline springs in Andes Mountain Range, Colombia.</title>
        <authorList>
            <person name="Rubin E."/>
        </authorList>
    </citation>
    <scope>NUCLEOTIDE SEQUENCE [LARGE SCALE GENOMIC DNA]</scope>
    <source>
        <strain evidence="1 2">USBA GBX 843</strain>
    </source>
</reference>
<sequence>MFAARPRSAALRGSTQIRTPGLRITADVGQSGFLSVNLVDATGIKMLISADESGARRWQLRHNGSALEFVGIMPSVFTVTAPAVFTVGQPAMVGFVYDPSLAAADGRLKLYVNGSVVAQSTTAVTLTPIAATFGWIGARSGNDYLMGNVNSAMLFNKAISAAEVAAMWTARDRP</sequence>
<dbReference type="Gene3D" id="2.60.120.200">
    <property type="match status" value="1"/>
</dbReference>
<evidence type="ECO:0000313" key="2">
    <source>
        <dbReference type="Proteomes" id="UP000274786"/>
    </source>
</evidence>
<dbReference type="Proteomes" id="UP000274786">
    <property type="component" value="Unassembled WGS sequence"/>
</dbReference>
<accession>A0A498CF15</accession>
<dbReference type="SUPFAM" id="SSF49899">
    <property type="entry name" value="Concanavalin A-like lectins/glucanases"/>
    <property type="match status" value="1"/>
</dbReference>